<evidence type="ECO:0008006" key="3">
    <source>
        <dbReference type="Google" id="ProtNLM"/>
    </source>
</evidence>
<dbReference type="Proteomes" id="UP001595886">
    <property type="component" value="Unassembled WGS sequence"/>
</dbReference>
<reference evidence="2" key="1">
    <citation type="journal article" date="2019" name="Int. J. Syst. Evol. Microbiol.">
        <title>The Global Catalogue of Microorganisms (GCM) 10K type strain sequencing project: providing services to taxonomists for standard genome sequencing and annotation.</title>
        <authorList>
            <consortium name="The Broad Institute Genomics Platform"/>
            <consortium name="The Broad Institute Genome Sequencing Center for Infectious Disease"/>
            <person name="Wu L."/>
            <person name="Ma J."/>
        </authorList>
    </citation>
    <scope>NUCLEOTIDE SEQUENCE [LARGE SCALE GENOMIC DNA]</scope>
    <source>
        <strain evidence="2">CCUG 30340</strain>
    </source>
</reference>
<evidence type="ECO:0000313" key="2">
    <source>
        <dbReference type="Proteomes" id="UP001595886"/>
    </source>
</evidence>
<name>A0ABV9R0B2_9GAMM</name>
<keyword evidence="2" id="KW-1185">Reference proteome</keyword>
<comment type="caution">
    <text evidence="1">The sequence shown here is derived from an EMBL/GenBank/DDBJ whole genome shotgun (WGS) entry which is preliminary data.</text>
</comment>
<accession>A0ABV9R0B2</accession>
<evidence type="ECO:0000313" key="1">
    <source>
        <dbReference type="EMBL" id="MFC4822129.1"/>
    </source>
</evidence>
<gene>
    <name evidence="1" type="ORF">ACFO6Q_17520</name>
</gene>
<sequence length="129" mass="13829">MTPIQSIDIAALTATPQVAGPQTQVMPYDVARFQEAYANAAPAQVAAPPSIEPVSPGFQAVLQNFESLNGRVGNINEITANLEAGAEPTPGEMMQLTVKCHEFLFHAEMTSNVANRTSDGVQQLFRQQS</sequence>
<dbReference type="RefSeq" id="WP_380022409.1">
    <property type="nucleotide sequence ID" value="NZ_JBHSHD010000015.1"/>
</dbReference>
<proteinExistence type="predicted"/>
<organism evidence="1 2">
    <name type="scientific">Dokdonella ginsengisoli</name>
    <dbReference type="NCBI Taxonomy" id="363846"/>
    <lineage>
        <taxon>Bacteria</taxon>
        <taxon>Pseudomonadati</taxon>
        <taxon>Pseudomonadota</taxon>
        <taxon>Gammaproteobacteria</taxon>
        <taxon>Lysobacterales</taxon>
        <taxon>Rhodanobacteraceae</taxon>
        <taxon>Dokdonella</taxon>
    </lineage>
</organism>
<dbReference type="EMBL" id="JBHSHD010000015">
    <property type="protein sequence ID" value="MFC4822129.1"/>
    <property type="molecule type" value="Genomic_DNA"/>
</dbReference>
<protein>
    <recommendedName>
        <fullName evidence="3">EscI/YscI/HrpB family type III secretion system inner rod protein</fullName>
    </recommendedName>
</protein>